<evidence type="ECO:0000313" key="2">
    <source>
        <dbReference type="EMBL" id="OAA81075.1"/>
    </source>
</evidence>
<feature type="compositionally biased region" description="Polar residues" evidence="1">
    <location>
        <begin position="1"/>
        <end position="15"/>
    </location>
</feature>
<evidence type="ECO:0000256" key="1">
    <source>
        <dbReference type="SAM" id="MobiDB-lite"/>
    </source>
</evidence>
<sequence length="135" mass="14452">MTEASQPVATASQPRTALPSRPLSRGREESAATSSSRPSPDGEKQRRPLKSGSRSPSATSAAEPSTKGAGTKKKQQPASSSGHSQQLWNDRNAAMEKIPARCYHMQRLWSLSESQKLGATNESEEASKGSLCRTI</sequence>
<keyword evidence="3" id="KW-1185">Reference proteome</keyword>
<feature type="region of interest" description="Disordered" evidence="1">
    <location>
        <begin position="1"/>
        <end position="93"/>
    </location>
</feature>
<reference evidence="2 3" key="1">
    <citation type="journal article" date="2016" name="Genome Biol. Evol.">
        <title>Divergent and convergent evolution of fungal pathogenicity.</title>
        <authorList>
            <person name="Shang Y."/>
            <person name="Xiao G."/>
            <person name="Zheng P."/>
            <person name="Cen K."/>
            <person name="Zhan S."/>
            <person name="Wang C."/>
        </authorList>
    </citation>
    <scope>NUCLEOTIDE SEQUENCE [LARGE SCALE GENOMIC DNA]</scope>
    <source>
        <strain evidence="2 3">RCEF 1005</strain>
    </source>
</reference>
<proteinExistence type="predicted"/>
<feature type="compositionally biased region" description="Polar residues" evidence="1">
    <location>
        <begin position="76"/>
        <end position="89"/>
    </location>
</feature>
<organism evidence="2 3">
    <name type="scientific">Akanthomyces lecanii RCEF 1005</name>
    <dbReference type="NCBI Taxonomy" id="1081108"/>
    <lineage>
        <taxon>Eukaryota</taxon>
        <taxon>Fungi</taxon>
        <taxon>Dikarya</taxon>
        <taxon>Ascomycota</taxon>
        <taxon>Pezizomycotina</taxon>
        <taxon>Sordariomycetes</taxon>
        <taxon>Hypocreomycetidae</taxon>
        <taxon>Hypocreales</taxon>
        <taxon>Cordycipitaceae</taxon>
        <taxon>Akanthomyces</taxon>
        <taxon>Cordyceps confragosa</taxon>
    </lineage>
</organism>
<accession>A0A168JZX9</accession>
<gene>
    <name evidence="2" type="ORF">LEL_00620</name>
</gene>
<protein>
    <submittedName>
        <fullName evidence="2">GATA factor SREP</fullName>
    </submittedName>
</protein>
<dbReference type="EMBL" id="AZHF01000001">
    <property type="protein sequence ID" value="OAA81075.1"/>
    <property type="molecule type" value="Genomic_DNA"/>
</dbReference>
<feature type="region of interest" description="Disordered" evidence="1">
    <location>
        <begin position="114"/>
        <end position="135"/>
    </location>
</feature>
<dbReference type="OrthoDB" id="515401at2759"/>
<feature type="compositionally biased region" description="Low complexity" evidence="1">
    <location>
        <begin position="53"/>
        <end position="66"/>
    </location>
</feature>
<dbReference type="Proteomes" id="UP000076881">
    <property type="component" value="Unassembled WGS sequence"/>
</dbReference>
<name>A0A168JZX9_CORDF</name>
<dbReference type="AlphaFoldDB" id="A0A168JZX9"/>
<evidence type="ECO:0000313" key="3">
    <source>
        <dbReference type="Proteomes" id="UP000076881"/>
    </source>
</evidence>
<comment type="caution">
    <text evidence="2">The sequence shown here is derived from an EMBL/GenBank/DDBJ whole genome shotgun (WGS) entry which is preliminary data.</text>
</comment>